<evidence type="ECO:0000313" key="3">
    <source>
        <dbReference type="Proteomes" id="UP001174936"/>
    </source>
</evidence>
<accession>A0AA39Y8S3</accession>
<feature type="transmembrane region" description="Helical" evidence="1">
    <location>
        <begin position="20"/>
        <end position="40"/>
    </location>
</feature>
<name>A0AA39Y8S3_9PEZI</name>
<dbReference type="EMBL" id="JAULSV010000004">
    <property type="protein sequence ID" value="KAK0647111.1"/>
    <property type="molecule type" value="Genomic_DNA"/>
</dbReference>
<keyword evidence="1" id="KW-1133">Transmembrane helix</keyword>
<proteinExistence type="predicted"/>
<gene>
    <name evidence="2" type="ORF">B0T16DRAFT_458975</name>
</gene>
<keyword evidence="1" id="KW-0472">Membrane</keyword>
<dbReference type="Pfam" id="PF11927">
    <property type="entry name" value="HODM_asu-like"/>
    <property type="match status" value="1"/>
</dbReference>
<keyword evidence="3" id="KW-1185">Reference proteome</keyword>
<comment type="caution">
    <text evidence="2">The sequence shown here is derived from an EMBL/GenBank/DDBJ whole genome shotgun (WGS) entry which is preliminary data.</text>
</comment>
<dbReference type="InterPro" id="IPR021848">
    <property type="entry name" value="HODM_asu-like"/>
</dbReference>
<evidence type="ECO:0000256" key="1">
    <source>
        <dbReference type="SAM" id="Phobius"/>
    </source>
</evidence>
<protein>
    <submittedName>
        <fullName evidence="2">Uncharacterized protein</fullName>
    </submittedName>
</protein>
<sequence length="484" mass="55683">MTSNLWVGKLDVLLALKSPALLAFIGILAAGSLLSVHLFLARRRGRATKEEKSTPYALQFPPSRRHILASLSNFEKSSQLLEIPPTTLKSRALPTTRAADFSKDNQYTPTGFSTQEIRALGRFPDYALLSGVRPPVPVAPDWDISKAKFRPYRPFRWRYHQHMALMKFEPDWWVELEKNYRETMAERQKILKEHSSLIFFQGPGADLAVRELMEMLLQFLCQRYPQHFSLSEDFALFRNGLLGTTTDLRTTPPLKVMFDNVPEDYAIMLRNEDDGFYYLRAAMTCSSVGWHVGMHRDKPLRSIHTHVPDADKMAMSMDRWFSKVATDTPVNRCSWGIEDWQAMFTTPAIDKNWSRSAFAQNPKDLTVADLKLRCDAQTLRRLPLSGAVVFNFKAIFTPFEELRDEPFIPALLHKILLEGKENLIDYKCEKTVPVRHLAMGALEEWAKEQVTQGIVPEDWDIGTLDESLFFPGWEEKWRRQQGLA</sequence>
<organism evidence="2 3">
    <name type="scientific">Cercophora newfieldiana</name>
    <dbReference type="NCBI Taxonomy" id="92897"/>
    <lineage>
        <taxon>Eukaryota</taxon>
        <taxon>Fungi</taxon>
        <taxon>Dikarya</taxon>
        <taxon>Ascomycota</taxon>
        <taxon>Pezizomycotina</taxon>
        <taxon>Sordariomycetes</taxon>
        <taxon>Sordariomycetidae</taxon>
        <taxon>Sordariales</taxon>
        <taxon>Lasiosphaeriaceae</taxon>
        <taxon>Cercophora</taxon>
    </lineage>
</organism>
<reference evidence="2" key="1">
    <citation type="submission" date="2023-06" db="EMBL/GenBank/DDBJ databases">
        <title>Genome-scale phylogeny and comparative genomics of the fungal order Sordariales.</title>
        <authorList>
            <consortium name="Lawrence Berkeley National Laboratory"/>
            <person name="Hensen N."/>
            <person name="Bonometti L."/>
            <person name="Westerberg I."/>
            <person name="Brannstrom I.O."/>
            <person name="Guillou S."/>
            <person name="Cros-Aarteil S."/>
            <person name="Calhoun S."/>
            <person name="Haridas S."/>
            <person name="Kuo A."/>
            <person name="Mondo S."/>
            <person name="Pangilinan J."/>
            <person name="Riley R."/>
            <person name="Labutti K."/>
            <person name="Andreopoulos B."/>
            <person name="Lipzen A."/>
            <person name="Chen C."/>
            <person name="Yanf M."/>
            <person name="Daum C."/>
            <person name="Ng V."/>
            <person name="Clum A."/>
            <person name="Steindorff A."/>
            <person name="Ohm R."/>
            <person name="Martin F."/>
            <person name="Silar P."/>
            <person name="Natvig D."/>
            <person name="Lalanne C."/>
            <person name="Gautier V."/>
            <person name="Ament-Velasquez S.L."/>
            <person name="Kruys A."/>
            <person name="Hutchinson M.I."/>
            <person name="Powell A.J."/>
            <person name="Barry K."/>
            <person name="Miller A.N."/>
            <person name="Grigoriev I.V."/>
            <person name="Debuchy R."/>
            <person name="Gladieux P."/>
            <person name="Thoren M.H."/>
            <person name="Johannesson H."/>
        </authorList>
    </citation>
    <scope>NUCLEOTIDE SEQUENCE</scope>
    <source>
        <strain evidence="2">SMH2532-1</strain>
    </source>
</reference>
<dbReference type="Proteomes" id="UP001174936">
    <property type="component" value="Unassembled WGS sequence"/>
</dbReference>
<dbReference type="AlphaFoldDB" id="A0AA39Y8S3"/>
<keyword evidence="1" id="KW-0812">Transmembrane</keyword>
<evidence type="ECO:0000313" key="2">
    <source>
        <dbReference type="EMBL" id="KAK0647111.1"/>
    </source>
</evidence>